<gene>
    <name evidence="5" type="ORF">MNBD_GAMMA18-2238</name>
</gene>
<dbReference type="Gene3D" id="1.25.40.10">
    <property type="entry name" value="Tetratricopeptide repeat domain"/>
    <property type="match status" value="1"/>
</dbReference>
<reference evidence="5" key="1">
    <citation type="submission" date="2018-06" db="EMBL/GenBank/DDBJ databases">
        <authorList>
            <person name="Zhirakovskaya E."/>
        </authorList>
    </citation>
    <scope>NUCLEOTIDE SEQUENCE</scope>
</reference>
<evidence type="ECO:0000256" key="2">
    <source>
        <dbReference type="SAM" id="Coils"/>
    </source>
</evidence>
<keyword evidence="2" id="KW-0175">Coiled coil</keyword>
<feature type="domain" description="Outer membrane lipoprotein BamD-like" evidence="3">
    <location>
        <begin position="209"/>
        <end position="328"/>
    </location>
</feature>
<accession>A0A3B0ZLI6</accession>
<keyword evidence="5" id="KW-0808">Transferase</keyword>
<dbReference type="GO" id="GO:0016740">
    <property type="term" value="F:transferase activity"/>
    <property type="evidence" value="ECO:0007669"/>
    <property type="project" value="UniProtKB-KW"/>
</dbReference>
<dbReference type="InterPro" id="IPR034706">
    <property type="entry name" value="CpoB"/>
</dbReference>
<dbReference type="GO" id="GO:0051301">
    <property type="term" value="P:cell division"/>
    <property type="evidence" value="ECO:0007669"/>
    <property type="project" value="InterPro"/>
</dbReference>
<dbReference type="InterPro" id="IPR032519">
    <property type="entry name" value="YbgF_tri"/>
</dbReference>
<evidence type="ECO:0000259" key="3">
    <source>
        <dbReference type="Pfam" id="PF13525"/>
    </source>
</evidence>
<keyword evidence="1" id="KW-0732">Signal</keyword>
<feature type="coiled-coil region" evidence="2">
    <location>
        <begin position="67"/>
        <end position="119"/>
    </location>
</feature>
<dbReference type="InterPro" id="IPR011990">
    <property type="entry name" value="TPR-like_helical_dom_sf"/>
</dbReference>
<dbReference type="InterPro" id="IPR014162">
    <property type="entry name" value="CpoB_C"/>
</dbReference>
<protein>
    <submittedName>
        <fullName evidence="5">TPR repeat containing exported protein Putative periplasmic protein contains a protein prenylyltransferase domain</fullName>
    </submittedName>
</protein>
<evidence type="ECO:0000313" key="5">
    <source>
        <dbReference type="EMBL" id="VAW88187.1"/>
    </source>
</evidence>
<dbReference type="EMBL" id="UOFP01000211">
    <property type="protein sequence ID" value="VAW88187.1"/>
    <property type="molecule type" value="Genomic_DNA"/>
</dbReference>
<dbReference type="HAMAP" id="MF_02066">
    <property type="entry name" value="CpoB"/>
    <property type="match status" value="1"/>
</dbReference>
<dbReference type="Pfam" id="PF13525">
    <property type="entry name" value="YfiO"/>
    <property type="match status" value="1"/>
</dbReference>
<organism evidence="5">
    <name type="scientific">hydrothermal vent metagenome</name>
    <dbReference type="NCBI Taxonomy" id="652676"/>
    <lineage>
        <taxon>unclassified sequences</taxon>
        <taxon>metagenomes</taxon>
        <taxon>ecological metagenomes</taxon>
    </lineage>
</organism>
<proteinExistence type="inferred from homology"/>
<dbReference type="GO" id="GO:0070206">
    <property type="term" value="P:protein trimerization"/>
    <property type="evidence" value="ECO:0007669"/>
    <property type="project" value="InterPro"/>
</dbReference>
<evidence type="ECO:0000256" key="1">
    <source>
        <dbReference type="ARBA" id="ARBA00022729"/>
    </source>
</evidence>
<dbReference type="SUPFAM" id="SSF48452">
    <property type="entry name" value="TPR-like"/>
    <property type="match status" value="1"/>
</dbReference>
<evidence type="ECO:0000259" key="4">
    <source>
        <dbReference type="Pfam" id="PF16331"/>
    </source>
</evidence>
<name>A0A3B0ZLI6_9ZZZZ</name>
<dbReference type="Pfam" id="PF16331">
    <property type="entry name" value="TolA_bind_tri"/>
    <property type="match status" value="1"/>
</dbReference>
<dbReference type="Gene3D" id="1.20.5.110">
    <property type="match status" value="1"/>
</dbReference>
<sequence length="332" mass="36239">MDLFKRRLRMGGSILLPLIFSSPLFADVPVVDLMAKPVKQSSGYVAKPQSVEQRLQILERKIGNDALIDLYQRLDALQVEVQQLRGLQEEQGHSLEGVKQRQRSLYVDLDQRINNLQKELKQLSVPVPAVAGSPLSQSIVDNNASGHGEGGGLAANGSAVANSGEGVAIGSTGVGVVVPVAPTTDGVVTANGAVATTTPPAPVNPLQEQSDYQKALDLLMAGSYEEAIAAFSSFLQYYPNGEYQMNAQYWLGEAYYVSRYFDQAIEAFSQVIADKTARKRPDAMLKSGYSFYEQKRWPECRELLQQLIADYPQSTAAGLAEQRLQMLRAANL</sequence>
<dbReference type="AlphaFoldDB" id="A0A3B0ZLI6"/>
<feature type="domain" description="YbgF trimerisation" evidence="4">
    <location>
        <begin position="50"/>
        <end position="118"/>
    </location>
</feature>
<dbReference type="InterPro" id="IPR039565">
    <property type="entry name" value="BamD-like"/>
</dbReference>
<dbReference type="NCBIfam" id="TIGR02795">
    <property type="entry name" value="tol_pal_ybgF"/>
    <property type="match status" value="1"/>
</dbReference>